<feature type="transmembrane region" description="Helical" evidence="9">
    <location>
        <begin position="462"/>
        <end position="483"/>
    </location>
</feature>
<dbReference type="PANTHER" id="PTHR48041:SF32">
    <property type="entry name" value="PROTEIN WHITE-LIKE PROTEIN"/>
    <property type="match status" value="1"/>
</dbReference>
<dbReference type="PROSITE" id="PS00211">
    <property type="entry name" value="ABC_TRANSPORTER_1"/>
    <property type="match status" value="1"/>
</dbReference>
<dbReference type="InterPro" id="IPR003439">
    <property type="entry name" value="ABC_transporter-like_ATP-bd"/>
</dbReference>
<organism evidence="11 12">
    <name type="scientific">Hypothenemus hampei</name>
    <name type="common">Coffee berry borer</name>
    <dbReference type="NCBI Taxonomy" id="57062"/>
    <lineage>
        <taxon>Eukaryota</taxon>
        <taxon>Metazoa</taxon>
        <taxon>Ecdysozoa</taxon>
        <taxon>Arthropoda</taxon>
        <taxon>Hexapoda</taxon>
        <taxon>Insecta</taxon>
        <taxon>Pterygota</taxon>
        <taxon>Neoptera</taxon>
        <taxon>Endopterygota</taxon>
        <taxon>Coleoptera</taxon>
        <taxon>Polyphaga</taxon>
        <taxon>Cucujiformia</taxon>
        <taxon>Curculionidae</taxon>
        <taxon>Scolytinae</taxon>
        <taxon>Hypothenemus</taxon>
    </lineage>
</organism>
<dbReference type="GO" id="GO:0005524">
    <property type="term" value="F:ATP binding"/>
    <property type="evidence" value="ECO:0007669"/>
    <property type="project" value="UniProtKB-KW"/>
</dbReference>
<feature type="domain" description="ABC transporter" evidence="10">
    <location>
        <begin position="20"/>
        <end position="259"/>
    </location>
</feature>
<feature type="transmembrane region" description="Helical" evidence="9">
    <location>
        <begin position="495"/>
        <end position="514"/>
    </location>
</feature>
<comment type="subcellular location">
    <subcellularLocation>
        <location evidence="1">Membrane</location>
        <topology evidence="1">Multi-pass membrane protein</topology>
    </subcellularLocation>
</comment>
<keyword evidence="12" id="KW-1185">Reference proteome</keyword>
<feature type="transmembrane region" description="Helical" evidence="9">
    <location>
        <begin position="427"/>
        <end position="450"/>
    </location>
</feature>
<dbReference type="InterPro" id="IPR013525">
    <property type="entry name" value="ABC2_TM"/>
</dbReference>
<feature type="transmembrane region" description="Helical" evidence="9">
    <location>
        <begin position="521"/>
        <end position="542"/>
    </location>
</feature>
<evidence type="ECO:0000256" key="8">
    <source>
        <dbReference type="ARBA" id="ARBA00023136"/>
    </source>
</evidence>
<dbReference type="PANTHER" id="PTHR48041">
    <property type="entry name" value="ABC TRANSPORTER G FAMILY MEMBER 28"/>
    <property type="match status" value="1"/>
</dbReference>
<dbReference type="InterPro" id="IPR027417">
    <property type="entry name" value="P-loop_NTPase"/>
</dbReference>
<comment type="caution">
    <text evidence="11">The sequence shown here is derived from an EMBL/GenBank/DDBJ whole genome shotgun (WGS) entry which is preliminary data.</text>
</comment>
<dbReference type="Pfam" id="PF00005">
    <property type="entry name" value="ABC_tran"/>
    <property type="match status" value="1"/>
</dbReference>
<dbReference type="SMART" id="SM00382">
    <property type="entry name" value="AAA"/>
    <property type="match status" value="1"/>
</dbReference>
<evidence type="ECO:0000256" key="4">
    <source>
        <dbReference type="ARBA" id="ARBA00022692"/>
    </source>
</evidence>
<dbReference type="SUPFAM" id="SSF52540">
    <property type="entry name" value="P-loop containing nucleoside triphosphate hydrolases"/>
    <property type="match status" value="1"/>
</dbReference>
<evidence type="ECO:0000256" key="7">
    <source>
        <dbReference type="ARBA" id="ARBA00022989"/>
    </source>
</evidence>
<dbReference type="InterPro" id="IPR017871">
    <property type="entry name" value="ABC_transporter-like_CS"/>
</dbReference>
<gene>
    <name evidence="11" type="ORF">ABEB36_004422</name>
</gene>
<keyword evidence="7 9" id="KW-1133">Transmembrane helix</keyword>
<keyword evidence="4 9" id="KW-0812">Transmembrane</keyword>
<feature type="transmembrane region" description="Helical" evidence="9">
    <location>
        <begin position="581"/>
        <end position="599"/>
    </location>
</feature>
<evidence type="ECO:0000256" key="1">
    <source>
        <dbReference type="ARBA" id="ARBA00004141"/>
    </source>
</evidence>
<reference evidence="11 12" key="1">
    <citation type="submission" date="2024-05" db="EMBL/GenBank/DDBJ databases">
        <title>Genetic variation in Jamaican populations of the coffee berry borer (Hypothenemus hampei).</title>
        <authorList>
            <person name="Errbii M."/>
            <person name="Myrie A."/>
        </authorList>
    </citation>
    <scope>NUCLEOTIDE SEQUENCE [LARGE SCALE GENOMIC DNA]</scope>
    <source>
        <strain evidence="11">JA-Hopewell-2020-01-JO</strain>
        <tissue evidence="11">Whole body</tissue>
    </source>
</reference>
<evidence type="ECO:0000256" key="5">
    <source>
        <dbReference type="ARBA" id="ARBA00022741"/>
    </source>
</evidence>
<evidence type="ECO:0000256" key="6">
    <source>
        <dbReference type="ARBA" id="ARBA00022840"/>
    </source>
</evidence>
<evidence type="ECO:0000313" key="12">
    <source>
        <dbReference type="Proteomes" id="UP001566132"/>
    </source>
</evidence>
<evidence type="ECO:0000256" key="3">
    <source>
        <dbReference type="ARBA" id="ARBA00022448"/>
    </source>
</evidence>
<evidence type="ECO:0000256" key="2">
    <source>
        <dbReference type="ARBA" id="ARBA00005814"/>
    </source>
</evidence>
<dbReference type="InterPro" id="IPR003593">
    <property type="entry name" value="AAA+_ATPase"/>
</dbReference>
<dbReference type="Proteomes" id="UP001566132">
    <property type="component" value="Unassembled WGS sequence"/>
</dbReference>
<evidence type="ECO:0000259" key="10">
    <source>
        <dbReference type="PROSITE" id="PS50893"/>
    </source>
</evidence>
<feature type="transmembrane region" description="Helical" evidence="9">
    <location>
        <begin position="355"/>
        <end position="373"/>
    </location>
</feature>
<dbReference type="EMBL" id="JBDJPC010000003">
    <property type="protein sequence ID" value="KAL1509728.1"/>
    <property type="molecule type" value="Genomic_DNA"/>
</dbReference>
<keyword evidence="3" id="KW-0813">Transport</keyword>
<dbReference type="FunFam" id="3.40.50.300:FF:001077">
    <property type="entry name" value="Uncharacterized protein, isoform A"/>
    <property type="match status" value="1"/>
</dbReference>
<dbReference type="AlphaFoldDB" id="A0ABD1F6E1"/>
<comment type="similarity">
    <text evidence="2">Belongs to the ABC transporter superfamily. ABCG family. Eye pigment precursor importer (TC 3.A.1.204) subfamily.</text>
</comment>
<dbReference type="GO" id="GO:0016020">
    <property type="term" value="C:membrane"/>
    <property type="evidence" value="ECO:0007669"/>
    <property type="project" value="UniProtKB-SubCell"/>
</dbReference>
<protein>
    <recommendedName>
        <fullName evidence="10">ABC transporter domain-containing protein</fullName>
    </recommendedName>
</protein>
<keyword evidence="6" id="KW-0067">ATP-binding</keyword>
<dbReference type="Pfam" id="PF01061">
    <property type="entry name" value="ABC2_membrane"/>
    <property type="match status" value="1"/>
</dbReference>
<dbReference type="Gene3D" id="3.40.50.300">
    <property type="entry name" value="P-loop containing nucleotide triphosphate hydrolases"/>
    <property type="match status" value="1"/>
</dbReference>
<dbReference type="InterPro" id="IPR050352">
    <property type="entry name" value="ABCG_transporters"/>
</dbReference>
<proteinExistence type="inferred from homology"/>
<name>A0ABD1F6E1_HYPHA</name>
<feature type="transmembrane region" description="Helical" evidence="9">
    <location>
        <begin position="385"/>
        <end position="407"/>
    </location>
</feature>
<keyword evidence="5" id="KW-0547">Nucleotide-binding</keyword>
<accession>A0ABD1F6E1</accession>
<keyword evidence="8 9" id="KW-0472">Membrane</keyword>
<sequence length="606" mass="69367">MTLVKSEISDSFGDRQTLDIEFENVYFTIKERKGYKQIIKGITGEFKSGELTAIMGPSGAGKTSLLNILTGYQKTGVQGVIRCKHDSLVKFGVNYYQNKSCYILQDDYLISYFTVEEIMYSTTKLKIHGLPLDKMKCLIDDILNTLGLNTLKKTFCGNLSGGQKKRLCIALELIDDPPILFLDEPTTGLDSNSSNQCIQMLKGLAERGRTIICTVHQPSGPLYNTFNHIYFMAKGKCIYKGAPENTILYLANQGFACPKYHNPADFLMEISSDEYGDYVDDIAETVNKFDWRYPINLEDGKFNEKSVFKRKDTLYYLHSFNKSYKKPNEWIRFQILFKKQVIYYYRDWTISKLKLLIHFLVGIFLGVTFRNSGIDASKSIQNCSLFLVSIVYLCYTSIMPACLRFPGEMKIIKKEYFNRWYKLPTFYMAYLAADIPIQILFAFSYSVGSYVISSQPMEFHRFFMVLLILSLVSLVSAGIGVMYGALNENPVSGTFFGSITTAVLLLFAGILCMFPDMSKILYFFTNLSFLSFSMEGLLQAIYGYDRETLVCPEYQEYCMYTNPKELLADIGMDKLSYWVDIAWITVNLIIFRVLAYCSLKFKVNSL</sequence>
<evidence type="ECO:0000256" key="9">
    <source>
        <dbReference type="SAM" id="Phobius"/>
    </source>
</evidence>
<dbReference type="PROSITE" id="PS50893">
    <property type="entry name" value="ABC_TRANSPORTER_2"/>
    <property type="match status" value="1"/>
</dbReference>
<evidence type="ECO:0000313" key="11">
    <source>
        <dbReference type="EMBL" id="KAL1509728.1"/>
    </source>
</evidence>